<dbReference type="InterPro" id="IPR011990">
    <property type="entry name" value="TPR-like_helical_dom_sf"/>
</dbReference>
<evidence type="ECO:0008006" key="3">
    <source>
        <dbReference type="Google" id="ProtNLM"/>
    </source>
</evidence>
<dbReference type="SUPFAM" id="SSF48452">
    <property type="entry name" value="TPR-like"/>
    <property type="match status" value="1"/>
</dbReference>
<accession>A0ABM7VLN6</accession>
<protein>
    <recommendedName>
        <fullName evidence="3">SusD/RagB family nutrient-binding outer membrane lipoprotein</fullName>
    </recommendedName>
</protein>
<name>A0ABM7VLN6_9BACT</name>
<proteinExistence type="predicted"/>
<dbReference type="Proteomes" id="UP001354989">
    <property type="component" value="Plasmid pPP4"/>
</dbReference>
<keyword evidence="2" id="KW-1185">Reference proteome</keyword>
<evidence type="ECO:0000313" key="1">
    <source>
        <dbReference type="EMBL" id="BDD01906.1"/>
    </source>
</evidence>
<dbReference type="Pfam" id="PF12771">
    <property type="entry name" value="SusD-like_2"/>
    <property type="match status" value="1"/>
</dbReference>
<dbReference type="InterPro" id="IPR041662">
    <property type="entry name" value="SusD-like_2"/>
</dbReference>
<organism evidence="1 2">
    <name type="scientific">Persicobacter psychrovividus</name>
    <dbReference type="NCBI Taxonomy" id="387638"/>
    <lineage>
        <taxon>Bacteria</taxon>
        <taxon>Pseudomonadati</taxon>
        <taxon>Bacteroidota</taxon>
        <taxon>Cytophagia</taxon>
        <taxon>Cytophagales</taxon>
        <taxon>Persicobacteraceae</taxon>
        <taxon>Persicobacter</taxon>
    </lineage>
</organism>
<reference evidence="1 2" key="1">
    <citation type="submission" date="2021-12" db="EMBL/GenBank/DDBJ databases">
        <title>Genome sequencing of bacteria with rrn-lacking chromosome and rrn-plasmid.</title>
        <authorList>
            <person name="Anda M."/>
            <person name="Iwasaki W."/>
        </authorList>
    </citation>
    <scope>NUCLEOTIDE SEQUENCE [LARGE SCALE GENOMIC DNA]</scope>
    <source>
        <strain evidence="1 2">NBRC 101262</strain>
        <plasmid evidence="1 2">pPP4</plasmid>
    </source>
</reference>
<gene>
    <name evidence="1" type="ORF">PEPS_41860</name>
</gene>
<geneLocation type="plasmid" evidence="1 2">
    <name>pPP4</name>
</geneLocation>
<dbReference type="RefSeq" id="WP_338399104.1">
    <property type="nucleotide sequence ID" value="NZ_AP025296.1"/>
</dbReference>
<dbReference type="Gene3D" id="1.25.40.390">
    <property type="match status" value="1"/>
</dbReference>
<dbReference type="EMBL" id="AP025296">
    <property type="protein sequence ID" value="BDD01906.1"/>
    <property type="molecule type" value="Genomic_DNA"/>
</dbReference>
<evidence type="ECO:0000313" key="2">
    <source>
        <dbReference type="Proteomes" id="UP001354989"/>
    </source>
</evidence>
<keyword evidence="1" id="KW-0614">Plasmid</keyword>
<sequence length="559" mass="62610">MAILLAAGMGLASCTSHFEDLNTDPNRPTKVDPAQQFGWTIAKTAGDRYENWRGNLIYSSCMIQHFAGTTMGWSGDYYTLNMAYNNAQWERNYGHPVKNIEQLDFNLQKLAEEEGREIEEEMALVNIWKVFVYHRLTDLYGPVPFSEAGRGYTEGIINPRYDSEQTIYLGDGEVMGMLEMLDEAAITLEAAGGSNVFGNADIMFQGDAQKWAKFANSMILRLGMRISGVAESEAKAFMQKAIERGVMESNMDIAYIEHEFGNDPYGLGNNGVSQVFLENSGASGHDFRFSESFMNVLKHFNTAQIDPRLEYMTGVYNAGFDNGQYFETYYPFDGSAPTSYDGLPNGLEPVQAQALAEEKGFDELFTSGIGHLGFPQPNRTYMTTREAPTIFMSYAETEFLLAEIAVRFPELAQDANGHYQNGIVAAMEMLDLYSTSGALVPRDEIQNYVNSLPVLGGNNRSPLELESDLDEIHTQKWLALLFNGYEAYAEWRRTQLPSFVTNNQVSHPQGITNGRIPGRLKYPDIEQGTNGASWAKAVDMLSNGEDTFLNDLWWAKKNF</sequence>